<keyword evidence="1" id="KW-0472">Membrane</keyword>
<organism evidence="2 3">
    <name type="scientific">Cellulomonas septica</name>
    <dbReference type="NCBI Taxonomy" id="285080"/>
    <lineage>
        <taxon>Bacteria</taxon>
        <taxon>Bacillati</taxon>
        <taxon>Actinomycetota</taxon>
        <taxon>Actinomycetes</taxon>
        <taxon>Micrococcales</taxon>
        <taxon>Cellulomonadaceae</taxon>
        <taxon>Cellulomonas</taxon>
    </lineage>
</organism>
<evidence type="ECO:0000313" key="3">
    <source>
        <dbReference type="Proteomes" id="UP000777774"/>
    </source>
</evidence>
<comment type="caution">
    <text evidence="2">The sequence shown here is derived from an EMBL/GenBank/DDBJ whole genome shotgun (WGS) entry which is preliminary data.</text>
</comment>
<proteinExistence type="predicted"/>
<keyword evidence="1" id="KW-0812">Transmembrane</keyword>
<sequence length="66" mass="6938">MTSSSTEAHVPAGRHPFLAADRGSWVRLAVVLAFAAAALVAPFVGSTQAQFTDHATVEIRYQVGPT</sequence>
<protein>
    <submittedName>
        <fullName evidence="2">Uncharacterized protein</fullName>
    </submittedName>
</protein>
<keyword evidence="3" id="KW-1185">Reference proteome</keyword>
<name>A0ABX1K012_9CELL</name>
<dbReference type="Proteomes" id="UP000777774">
    <property type="component" value="Unassembled WGS sequence"/>
</dbReference>
<dbReference type="EMBL" id="JAAXOY010000233">
    <property type="protein sequence ID" value="NKY39910.1"/>
    <property type="molecule type" value="Genomic_DNA"/>
</dbReference>
<feature type="non-terminal residue" evidence="2">
    <location>
        <position position="66"/>
    </location>
</feature>
<evidence type="ECO:0000256" key="1">
    <source>
        <dbReference type="SAM" id="Phobius"/>
    </source>
</evidence>
<gene>
    <name evidence="2" type="ORF">HGA02_10315</name>
</gene>
<dbReference type="RefSeq" id="WP_168678932.1">
    <property type="nucleotide sequence ID" value="NZ_JAAXOY010000233.1"/>
</dbReference>
<feature type="transmembrane region" description="Helical" evidence="1">
    <location>
        <begin position="25"/>
        <end position="44"/>
    </location>
</feature>
<reference evidence="2 3" key="1">
    <citation type="submission" date="2020-04" db="EMBL/GenBank/DDBJ databases">
        <title>MicrobeNet Type strains.</title>
        <authorList>
            <person name="Nicholson A.C."/>
        </authorList>
    </citation>
    <scope>NUCLEOTIDE SEQUENCE [LARGE SCALE GENOMIC DNA]</scope>
    <source>
        <strain evidence="2 3">ATCC BAA-787</strain>
    </source>
</reference>
<keyword evidence="1" id="KW-1133">Transmembrane helix</keyword>
<evidence type="ECO:0000313" key="2">
    <source>
        <dbReference type="EMBL" id="NKY39910.1"/>
    </source>
</evidence>
<accession>A0ABX1K012</accession>